<feature type="signal peptide" evidence="1">
    <location>
        <begin position="1"/>
        <end position="16"/>
    </location>
</feature>
<dbReference type="SUPFAM" id="SSF50494">
    <property type="entry name" value="Trypsin-like serine proteases"/>
    <property type="match status" value="1"/>
</dbReference>
<protein>
    <recommendedName>
        <fullName evidence="4">Trypsin</fullName>
    </recommendedName>
</protein>
<evidence type="ECO:0000313" key="3">
    <source>
        <dbReference type="Proteomes" id="UP001303046"/>
    </source>
</evidence>
<comment type="caution">
    <text evidence="2">The sequence shown here is derived from an EMBL/GenBank/DDBJ whole genome shotgun (WGS) entry which is preliminary data.</text>
</comment>
<dbReference type="Proteomes" id="UP001303046">
    <property type="component" value="Unassembled WGS sequence"/>
</dbReference>
<dbReference type="EMBL" id="JAVFWL010000006">
    <property type="protein sequence ID" value="KAK6764359.1"/>
    <property type="molecule type" value="Genomic_DNA"/>
</dbReference>
<feature type="chain" id="PRO_5046971215" description="Trypsin" evidence="1">
    <location>
        <begin position="17"/>
        <end position="277"/>
    </location>
</feature>
<evidence type="ECO:0008006" key="4">
    <source>
        <dbReference type="Google" id="ProtNLM"/>
    </source>
</evidence>
<gene>
    <name evidence="2" type="primary">Necator_chrX.g24783</name>
    <name evidence="2" type="ORF">RB195_024618</name>
</gene>
<evidence type="ECO:0000256" key="1">
    <source>
        <dbReference type="SAM" id="SignalP"/>
    </source>
</evidence>
<sequence length="277" mass="30476">MWLYIGLLSALQWAACMMDAEKTEWNRFGYLVKVLSEDPSEPRVIGCTGTLIAPSLVLTASKCIASDKANSIVIYAKGPYHRKRAVGSIIKDGVLAVLEIHPIKDEMCPRPPAPTRLSRLPIKLSLTNAPWERIDLSNLSEADCRITGFETVNVANFSSIHATMRTPVHVLKDGDTLIVDVSSGSPVCWDDLGLPLECLLDKRGWTQVGLLHSVTRVIDDPNNFTLSECDNAAVLLFTSFSDDTLPKLLESLAVEVLSSTKKCFAQRIPQRDKDIIG</sequence>
<accession>A0ABR1ENZ8</accession>
<dbReference type="InterPro" id="IPR043504">
    <property type="entry name" value="Peptidase_S1_PA_chymotrypsin"/>
</dbReference>
<evidence type="ECO:0000313" key="2">
    <source>
        <dbReference type="EMBL" id="KAK6764359.1"/>
    </source>
</evidence>
<dbReference type="InterPro" id="IPR009003">
    <property type="entry name" value="Peptidase_S1_PA"/>
</dbReference>
<keyword evidence="3" id="KW-1185">Reference proteome</keyword>
<keyword evidence="1" id="KW-0732">Signal</keyword>
<reference evidence="2 3" key="1">
    <citation type="submission" date="2023-08" db="EMBL/GenBank/DDBJ databases">
        <title>A Necator americanus chromosomal reference genome.</title>
        <authorList>
            <person name="Ilik V."/>
            <person name="Petrzelkova K.J."/>
            <person name="Pardy F."/>
            <person name="Fuh T."/>
            <person name="Niatou-Singa F.S."/>
            <person name="Gouil Q."/>
            <person name="Baker L."/>
            <person name="Ritchie M.E."/>
            <person name="Jex A.R."/>
            <person name="Gazzola D."/>
            <person name="Li H."/>
            <person name="Toshio Fujiwara R."/>
            <person name="Zhan B."/>
            <person name="Aroian R.V."/>
            <person name="Pafco B."/>
            <person name="Schwarz E.M."/>
        </authorList>
    </citation>
    <scope>NUCLEOTIDE SEQUENCE [LARGE SCALE GENOMIC DNA]</scope>
    <source>
        <strain evidence="2 3">Aroian</strain>
        <tissue evidence="2">Whole animal</tissue>
    </source>
</reference>
<organism evidence="2 3">
    <name type="scientific">Necator americanus</name>
    <name type="common">Human hookworm</name>
    <dbReference type="NCBI Taxonomy" id="51031"/>
    <lineage>
        <taxon>Eukaryota</taxon>
        <taxon>Metazoa</taxon>
        <taxon>Ecdysozoa</taxon>
        <taxon>Nematoda</taxon>
        <taxon>Chromadorea</taxon>
        <taxon>Rhabditida</taxon>
        <taxon>Rhabditina</taxon>
        <taxon>Rhabditomorpha</taxon>
        <taxon>Strongyloidea</taxon>
        <taxon>Ancylostomatidae</taxon>
        <taxon>Bunostominae</taxon>
        <taxon>Necator</taxon>
    </lineage>
</organism>
<name>A0ABR1ENZ8_NECAM</name>
<proteinExistence type="predicted"/>
<dbReference type="Gene3D" id="2.40.10.10">
    <property type="entry name" value="Trypsin-like serine proteases"/>
    <property type="match status" value="1"/>
</dbReference>